<name>A0ABS2GQK2_9FIRM</name>
<dbReference type="PROSITE" id="PS51192">
    <property type="entry name" value="HELICASE_ATP_BIND_1"/>
    <property type="match status" value="1"/>
</dbReference>
<dbReference type="PROSITE" id="PS51194">
    <property type="entry name" value="HELICASE_CTER"/>
    <property type="match status" value="1"/>
</dbReference>
<dbReference type="InterPro" id="IPR027417">
    <property type="entry name" value="P-loop_NTPase"/>
</dbReference>
<dbReference type="SMART" id="SM00956">
    <property type="entry name" value="RQC"/>
    <property type="match status" value="1"/>
</dbReference>
<comment type="catalytic activity">
    <reaction evidence="15">
        <text>Couples ATP hydrolysis with the unwinding of duplex DNA by translocating in the 3'-5' direction.</text>
        <dbReference type="EC" id="5.6.2.4"/>
    </reaction>
</comment>
<evidence type="ECO:0000256" key="11">
    <source>
        <dbReference type="ARBA" id="ARBA00023125"/>
    </source>
</evidence>
<comment type="cofactor">
    <cofactor evidence="2">
        <name>Zn(2+)</name>
        <dbReference type="ChEBI" id="CHEBI:29105"/>
    </cofactor>
</comment>
<protein>
    <recommendedName>
        <fullName evidence="16">DNA helicase RecQ</fullName>
        <ecNumber evidence="16">5.6.2.4</ecNumber>
    </recommendedName>
</protein>
<dbReference type="InterPro" id="IPR036390">
    <property type="entry name" value="WH_DNA-bd_sf"/>
</dbReference>
<organism evidence="20 21">
    <name type="scientific">Hydrogenoanaerobacterium saccharovorans</name>
    <dbReference type="NCBI Taxonomy" id="474960"/>
    <lineage>
        <taxon>Bacteria</taxon>
        <taxon>Bacillati</taxon>
        <taxon>Bacillota</taxon>
        <taxon>Clostridia</taxon>
        <taxon>Eubacteriales</taxon>
        <taxon>Oscillospiraceae</taxon>
        <taxon>Hydrogenoanaerobacterium</taxon>
    </lineage>
</organism>
<evidence type="ECO:0000256" key="8">
    <source>
        <dbReference type="ARBA" id="ARBA00022806"/>
    </source>
</evidence>
<dbReference type="InterPro" id="IPR018982">
    <property type="entry name" value="RQC_domain"/>
</dbReference>
<dbReference type="SUPFAM" id="SSF52540">
    <property type="entry name" value="P-loop containing nucleoside triphosphate hydrolases"/>
    <property type="match status" value="1"/>
</dbReference>
<dbReference type="SUPFAM" id="SSF46785">
    <property type="entry name" value="Winged helix' DNA-binding domain"/>
    <property type="match status" value="1"/>
</dbReference>
<evidence type="ECO:0000256" key="14">
    <source>
        <dbReference type="ARBA" id="ARBA00023235"/>
    </source>
</evidence>
<dbReference type="InterPro" id="IPR044876">
    <property type="entry name" value="HRDC_dom_sf"/>
</dbReference>
<dbReference type="NCBIfam" id="TIGR01389">
    <property type="entry name" value="recQ"/>
    <property type="match status" value="1"/>
</dbReference>
<dbReference type="GO" id="GO:0016787">
    <property type="term" value="F:hydrolase activity"/>
    <property type="evidence" value="ECO:0007669"/>
    <property type="project" value="UniProtKB-KW"/>
</dbReference>
<keyword evidence="4" id="KW-0479">Metal-binding</keyword>
<evidence type="ECO:0000256" key="10">
    <source>
        <dbReference type="ARBA" id="ARBA00022840"/>
    </source>
</evidence>
<feature type="domain" description="HRDC" evidence="17">
    <location>
        <begin position="531"/>
        <end position="607"/>
    </location>
</feature>
<evidence type="ECO:0000256" key="5">
    <source>
        <dbReference type="ARBA" id="ARBA00022741"/>
    </source>
</evidence>
<dbReference type="Pfam" id="PF00270">
    <property type="entry name" value="DEAD"/>
    <property type="match status" value="1"/>
</dbReference>
<evidence type="ECO:0000256" key="9">
    <source>
        <dbReference type="ARBA" id="ARBA00022833"/>
    </source>
</evidence>
<keyword evidence="21" id="KW-1185">Reference proteome</keyword>
<evidence type="ECO:0000256" key="6">
    <source>
        <dbReference type="ARBA" id="ARBA00022763"/>
    </source>
</evidence>
<dbReference type="Gene3D" id="1.10.150.80">
    <property type="entry name" value="HRDC domain"/>
    <property type="match status" value="1"/>
</dbReference>
<dbReference type="Pfam" id="PF00271">
    <property type="entry name" value="Helicase_C"/>
    <property type="match status" value="1"/>
</dbReference>
<comment type="cofactor">
    <cofactor evidence="1">
        <name>Mg(2+)</name>
        <dbReference type="ChEBI" id="CHEBI:18420"/>
    </cofactor>
</comment>
<evidence type="ECO:0000256" key="13">
    <source>
        <dbReference type="ARBA" id="ARBA00023204"/>
    </source>
</evidence>
<evidence type="ECO:0000256" key="4">
    <source>
        <dbReference type="ARBA" id="ARBA00022723"/>
    </source>
</evidence>
<dbReference type="PROSITE" id="PS00690">
    <property type="entry name" value="DEAH_ATP_HELICASE"/>
    <property type="match status" value="1"/>
</dbReference>
<dbReference type="EMBL" id="JACSNR010000007">
    <property type="protein sequence ID" value="MBM6923679.1"/>
    <property type="molecule type" value="Genomic_DNA"/>
</dbReference>
<dbReference type="SMART" id="SM00487">
    <property type="entry name" value="DEXDc"/>
    <property type="match status" value="1"/>
</dbReference>
<comment type="similarity">
    <text evidence="3">Belongs to the helicase family. RecQ subfamily.</text>
</comment>
<dbReference type="PANTHER" id="PTHR13710:SF105">
    <property type="entry name" value="ATP-DEPENDENT DNA HELICASE Q1"/>
    <property type="match status" value="1"/>
</dbReference>
<dbReference type="Gene3D" id="1.10.10.10">
    <property type="entry name" value="Winged helix-like DNA-binding domain superfamily/Winged helix DNA-binding domain"/>
    <property type="match status" value="1"/>
</dbReference>
<proteinExistence type="inferred from homology"/>
<reference evidence="20 21" key="1">
    <citation type="journal article" date="2021" name="Sci. Rep.">
        <title>The distribution of antibiotic resistance genes in chicken gut microbiota commensals.</title>
        <authorList>
            <person name="Juricova H."/>
            <person name="Matiasovicova J."/>
            <person name="Kubasova T."/>
            <person name="Cejkova D."/>
            <person name="Rychlik I."/>
        </authorList>
    </citation>
    <scope>NUCLEOTIDE SEQUENCE [LARGE SCALE GENOMIC DNA]</scope>
    <source>
        <strain evidence="20 21">An564</strain>
    </source>
</reference>
<gene>
    <name evidence="20" type="primary">recQ</name>
    <name evidence="20" type="ORF">H9X81_08255</name>
</gene>
<keyword evidence="12" id="KW-0233">DNA recombination</keyword>
<dbReference type="InterPro" id="IPR014001">
    <property type="entry name" value="Helicase_ATP-bd"/>
</dbReference>
<dbReference type="InterPro" id="IPR036388">
    <property type="entry name" value="WH-like_DNA-bd_sf"/>
</dbReference>
<dbReference type="EC" id="5.6.2.4" evidence="16"/>
<dbReference type="Proteomes" id="UP000724149">
    <property type="component" value="Unassembled WGS sequence"/>
</dbReference>
<dbReference type="PANTHER" id="PTHR13710">
    <property type="entry name" value="DNA HELICASE RECQ FAMILY MEMBER"/>
    <property type="match status" value="1"/>
</dbReference>
<evidence type="ECO:0000256" key="7">
    <source>
        <dbReference type="ARBA" id="ARBA00022801"/>
    </source>
</evidence>
<dbReference type="SMART" id="SM00490">
    <property type="entry name" value="HELICc"/>
    <property type="match status" value="1"/>
</dbReference>
<feature type="domain" description="Helicase C-terminal" evidence="19">
    <location>
        <begin position="217"/>
        <end position="361"/>
    </location>
</feature>
<dbReference type="InterPro" id="IPR002464">
    <property type="entry name" value="DNA/RNA_helicase_DEAH_CS"/>
</dbReference>
<evidence type="ECO:0000259" key="19">
    <source>
        <dbReference type="PROSITE" id="PS51194"/>
    </source>
</evidence>
<dbReference type="PROSITE" id="PS50967">
    <property type="entry name" value="HRDC"/>
    <property type="match status" value="1"/>
</dbReference>
<dbReference type="InterPro" id="IPR010997">
    <property type="entry name" value="HRDC-like_sf"/>
</dbReference>
<dbReference type="InterPro" id="IPR004589">
    <property type="entry name" value="DNA_helicase_ATP-dep_RecQ"/>
</dbReference>
<dbReference type="NCBIfam" id="TIGR00614">
    <property type="entry name" value="recQ_fam"/>
    <property type="match status" value="1"/>
</dbReference>
<evidence type="ECO:0000259" key="17">
    <source>
        <dbReference type="PROSITE" id="PS50967"/>
    </source>
</evidence>
<comment type="caution">
    <text evidence="20">The sequence shown here is derived from an EMBL/GenBank/DDBJ whole genome shotgun (WGS) entry which is preliminary data.</text>
</comment>
<keyword evidence="10" id="KW-0067">ATP-binding</keyword>
<evidence type="ECO:0000256" key="12">
    <source>
        <dbReference type="ARBA" id="ARBA00023172"/>
    </source>
</evidence>
<keyword evidence="9" id="KW-0862">Zinc</keyword>
<evidence type="ECO:0000256" key="16">
    <source>
        <dbReference type="NCBIfam" id="TIGR01389"/>
    </source>
</evidence>
<accession>A0ABS2GQK2</accession>
<evidence type="ECO:0000256" key="2">
    <source>
        <dbReference type="ARBA" id="ARBA00001947"/>
    </source>
</evidence>
<feature type="domain" description="Helicase ATP-binding" evidence="18">
    <location>
        <begin position="24"/>
        <end position="193"/>
    </location>
</feature>
<evidence type="ECO:0000256" key="3">
    <source>
        <dbReference type="ARBA" id="ARBA00005446"/>
    </source>
</evidence>
<dbReference type="Gene3D" id="3.40.50.300">
    <property type="entry name" value="P-loop containing nucleotide triphosphate hydrolases"/>
    <property type="match status" value="2"/>
</dbReference>
<keyword evidence="6" id="KW-0227">DNA damage</keyword>
<evidence type="ECO:0000313" key="21">
    <source>
        <dbReference type="Proteomes" id="UP000724149"/>
    </source>
</evidence>
<evidence type="ECO:0000313" key="20">
    <source>
        <dbReference type="EMBL" id="MBM6923679.1"/>
    </source>
</evidence>
<dbReference type="CDD" id="cd18794">
    <property type="entry name" value="SF2_C_RecQ"/>
    <property type="match status" value="1"/>
</dbReference>
<dbReference type="InterPro" id="IPR006293">
    <property type="entry name" value="DNA_helicase_ATP-dep_RecQ_bac"/>
</dbReference>
<dbReference type="RefSeq" id="WP_204721186.1">
    <property type="nucleotide sequence ID" value="NZ_JACSNR010000007.1"/>
</dbReference>
<dbReference type="InterPro" id="IPR032284">
    <property type="entry name" value="RecQ_Zn-bd"/>
</dbReference>
<dbReference type="InterPro" id="IPR002121">
    <property type="entry name" value="HRDC_dom"/>
</dbReference>
<dbReference type="InterPro" id="IPR011545">
    <property type="entry name" value="DEAD/DEAH_box_helicase_dom"/>
</dbReference>
<keyword evidence="13" id="KW-0234">DNA repair</keyword>
<keyword evidence="11" id="KW-0238">DNA-binding</keyword>
<keyword evidence="7 20" id="KW-0378">Hydrolase</keyword>
<dbReference type="Pfam" id="PF16124">
    <property type="entry name" value="RecQ_Zn_bind"/>
    <property type="match status" value="1"/>
</dbReference>
<keyword evidence="5" id="KW-0547">Nucleotide-binding</keyword>
<sequence>MEKLAALKQYFGHSAFRPGQETMVDALLSGRDAFGVMPTGAGKSVCYQLPALLLPGVTLVISPLISLMKDQVTALEQAGLPAAFLNSSQTTAAQREVLRGLKAGAYKLLYVAPERLTADSFLDMIHELELSLIVVDEAHCVSQWGQDFRPGYLDIAGFIRTLDRRPPVGAFTATATEQVRQDIVRLLELRHPAEVITGFDRPNLFFEVRQPRSKDACLLELLEKRRDQSGIVYCSTRKNVERVQELLVHNGFAAARYHAGLTDEERHRSQEDFLYDRVRIMAATNAFGMGIDKSNVNYVIHYNMPRDLESYYQEAGRAGRDGSPADCILLYAPGDVNTARFMIENSQENEKLTPEEQKRITARDFQRLNRMVGYCRTGGCLRAYLLRYFGEKAPDQCGNCGSCLGETVEEDITVQAQKILSCVVRAEKLLGYSLGRSSYIQILRGSEEKRLLEKGLDQLSTYGILQEPAARLQDYFAALESQGYLEARQEHSTVTTTPLARKVLFQGQTVRMRTRHIPEERLAAHKMQEFGPVDEALFQSLRRVRMAEARKAGVPAYAIFSDATLRAMAAARPRTEAEFLAIPGVGEVKLRRFGSLFLEEIRKSAEK</sequence>
<dbReference type="SMART" id="SM00341">
    <property type="entry name" value="HRDC"/>
    <property type="match status" value="1"/>
</dbReference>
<evidence type="ECO:0000259" key="18">
    <source>
        <dbReference type="PROSITE" id="PS51192"/>
    </source>
</evidence>
<evidence type="ECO:0000256" key="15">
    <source>
        <dbReference type="ARBA" id="ARBA00034617"/>
    </source>
</evidence>
<dbReference type="Pfam" id="PF00570">
    <property type="entry name" value="HRDC"/>
    <property type="match status" value="1"/>
</dbReference>
<dbReference type="Pfam" id="PF09382">
    <property type="entry name" value="RQC"/>
    <property type="match status" value="1"/>
</dbReference>
<dbReference type="InterPro" id="IPR001650">
    <property type="entry name" value="Helicase_C-like"/>
</dbReference>
<dbReference type="SUPFAM" id="SSF47819">
    <property type="entry name" value="HRDC-like"/>
    <property type="match status" value="1"/>
</dbReference>
<dbReference type="GO" id="GO:0003678">
    <property type="term" value="F:DNA helicase activity"/>
    <property type="evidence" value="ECO:0007669"/>
    <property type="project" value="UniProtKB-EC"/>
</dbReference>
<evidence type="ECO:0000256" key="1">
    <source>
        <dbReference type="ARBA" id="ARBA00001946"/>
    </source>
</evidence>
<keyword evidence="14" id="KW-0413">Isomerase</keyword>
<keyword evidence="8 20" id="KW-0347">Helicase</keyword>
<dbReference type="CDD" id="cd17920">
    <property type="entry name" value="DEXHc_RecQ"/>
    <property type="match status" value="1"/>
</dbReference>